<reference evidence="2" key="1">
    <citation type="submission" date="2020-09" db="EMBL/GenBank/DDBJ databases">
        <authorList>
            <person name="Kikuchi T."/>
        </authorList>
    </citation>
    <scope>NUCLEOTIDE SEQUENCE</scope>
    <source>
        <strain evidence="2">SH1</strain>
    </source>
</reference>
<feature type="compositionally biased region" description="Basic and acidic residues" evidence="1">
    <location>
        <begin position="70"/>
        <end position="86"/>
    </location>
</feature>
<dbReference type="EMBL" id="CAJFDH010000003">
    <property type="protein sequence ID" value="CAD5217275.1"/>
    <property type="molecule type" value="Genomic_DNA"/>
</dbReference>
<comment type="caution">
    <text evidence="2">The sequence shown here is derived from an EMBL/GenBank/DDBJ whole genome shotgun (WGS) entry which is preliminary data.</text>
</comment>
<feature type="compositionally biased region" description="Polar residues" evidence="1">
    <location>
        <begin position="106"/>
        <end position="126"/>
    </location>
</feature>
<name>A0A811KP58_9BILA</name>
<feature type="region of interest" description="Disordered" evidence="1">
    <location>
        <begin position="68"/>
        <end position="126"/>
    </location>
</feature>
<evidence type="ECO:0000313" key="3">
    <source>
        <dbReference type="Proteomes" id="UP000614601"/>
    </source>
</evidence>
<keyword evidence="3" id="KW-1185">Reference proteome</keyword>
<organism evidence="2 3">
    <name type="scientific">Bursaphelenchus okinawaensis</name>
    <dbReference type="NCBI Taxonomy" id="465554"/>
    <lineage>
        <taxon>Eukaryota</taxon>
        <taxon>Metazoa</taxon>
        <taxon>Ecdysozoa</taxon>
        <taxon>Nematoda</taxon>
        <taxon>Chromadorea</taxon>
        <taxon>Rhabditida</taxon>
        <taxon>Tylenchina</taxon>
        <taxon>Tylenchomorpha</taxon>
        <taxon>Aphelenchoidea</taxon>
        <taxon>Aphelenchoididae</taxon>
        <taxon>Bursaphelenchus</taxon>
    </lineage>
</organism>
<dbReference type="Proteomes" id="UP000783686">
    <property type="component" value="Unassembled WGS sequence"/>
</dbReference>
<accession>A0A811KP58</accession>
<dbReference type="Proteomes" id="UP000614601">
    <property type="component" value="Unassembled WGS sequence"/>
</dbReference>
<gene>
    <name evidence="2" type="ORF">BOKJ2_LOCUS7006</name>
</gene>
<dbReference type="EMBL" id="CAJFCW020000003">
    <property type="protein sequence ID" value="CAG9107455.1"/>
    <property type="molecule type" value="Genomic_DNA"/>
</dbReference>
<evidence type="ECO:0000313" key="2">
    <source>
        <dbReference type="EMBL" id="CAD5217275.1"/>
    </source>
</evidence>
<protein>
    <submittedName>
        <fullName evidence="2">Uncharacterized protein</fullName>
    </submittedName>
</protein>
<evidence type="ECO:0000256" key="1">
    <source>
        <dbReference type="SAM" id="MobiDB-lite"/>
    </source>
</evidence>
<dbReference type="AlphaFoldDB" id="A0A811KP58"/>
<proteinExistence type="predicted"/>
<sequence length="209" mass="23505">MEPPRTVEEATTIEVELLRVLGQKIAAFLEIRRQSCQEDAGFNDAYGTVFANVRKVVAIHKIRKNLQKKIPTDRNVKPQSHSERNRVANNKSGAKSSKPPRKVSPNIVNTNIRSQPSASLNNEAPVTNGPSDIVPVVLNQSFKGKYELGQRGRKLVKINGLAFYKHSNNVYKCRNYYNMVPRCRAKANVTELNGLTFLFTLLENHTCSQ</sequence>